<dbReference type="GeneID" id="107067537"/>
<feature type="region of interest" description="Disordered" evidence="7">
    <location>
        <begin position="51"/>
        <end position="82"/>
    </location>
</feature>
<evidence type="ECO:0000256" key="4">
    <source>
        <dbReference type="ARBA" id="ARBA00022737"/>
    </source>
</evidence>
<feature type="compositionally biased region" description="Polar residues" evidence="7">
    <location>
        <begin position="868"/>
        <end position="885"/>
    </location>
</feature>
<feature type="compositionally biased region" description="Low complexity" evidence="7">
    <location>
        <begin position="548"/>
        <end position="560"/>
    </location>
</feature>
<feature type="compositionally biased region" description="Basic and acidic residues" evidence="7">
    <location>
        <begin position="456"/>
        <end position="468"/>
    </location>
</feature>
<evidence type="ECO:0000256" key="6">
    <source>
        <dbReference type="RuleBase" id="RU000686"/>
    </source>
</evidence>
<evidence type="ECO:0000256" key="1">
    <source>
        <dbReference type="ARBA" id="ARBA00004245"/>
    </source>
</evidence>
<evidence type="ECO:0000256" key="5">
    <source>
        <dbReference type="ARBA" id="ARBA00023212"/>
    </source>
</evidence>
<gene>
    <name evidence="9" type="primary">LOC107067537</name>
</gene>
<organism evidence="8 9">
    <name type="scientific">Polistes dominula</name>
    <name type="common">European paper wasp</name>
    <name type="synonym">Vespa dominula</name>
    <dbReference type="NCBI Taxonomy" id="743375"/>
    <lineage>
        <taxon>Eukaryota</taxon>
        <taxon>Metazoa</taxon>
        <taxon>Ecdysozoa</taxon>
        <taxon>Arthropoda</taxon>
        <taxon>Hexapoda</taxon>
        <taxon>Insecta</taxon>
        <taxon>Pterygota</taxon>
        <taxon>Neoptera</taxon>
        <taxon>Endopterygota</taxon>
        <taxon>Hymenoptera</taxon>
        <taxon>Apocrita</taxon>
        <taxon>Aculeata</taxon>
        <taxon>Vespoidea</taxon>
        <taxon>Vespidae</taxon>
        <taxon>Polistinae</taxon>
        <taxon>Polistini</taxon>
        <taxon>Polistes</taxon>
    </lineage>
</organism>
<keyword evidence="4" id="KW-0677">Repeat</keyword>
<dbReference type="Pfam" id="PF00418">
    <property type="entry name" value="Tubulin-binding"/>
    <property type="match status" value="4"/>
</dbReference>
<evidence type="ECO:0000313" key="9">
    <source>
        <dbReference type="RefSeq" id="XP_015178628.1"/>
    </source>
</evidence>
<sequence>MPITIRSLAHIGDYISVKSVSRCLSCQPTGYNDSSFYFIKVKQGAPLSQGFQARPQVTPTGFPRYPVNNGPIGANRPAGQQAQHPIYGLESHTSIGQSKSSQQQLVQLRPHGLSPRPPGNNQVHHPGNPVHSPRQIQSRQNPVSPQSPQNPQNPRFPGSPGVRVANPTSGGPPPVPQPVGPRPNYQRNVIEQRTEQRILNLSASASTNQQQGQSFNSPRPLKNSVPQRPRNDPSLNTTRPCQLSNKENKQSVRPRIIIEKMPDLDEEKSDLVRENSIQKKKADVRGSGENDDDDDDVVMDTEKSPRQNGSTVSDTDKSPRPSDNLPPNKDKSPQKNGNADRSKESLSDSSVSPKIGQKMEDSGKSVTRPGTATIDTKSERKSPERMIVPVNDNEQPEDKETSSKSLLDKSEDKTSNKNDSIDEDKSVPTKNDQIGDDVKDEVKKESSSSSRPASSKMEDKIDQMKTEQRSSVVEMKINEDSKSEIVLDESKEKKVEKDNNKVDELTTKEDSAKCPASPQTQTIHSAGQNDQSDSTPTKKDQIEEKLTNLENLTNNLTPENVDQMPRTPSKSPPSADIIKENKQQSPPPASPSPSVGSPSNIPTPIKNSDEASKTPSKSPSPDVTKEDNSKEALNDSPTVQSAEQRPKTPATKSPSPSPTSPSPDVVMDDKRKLTPSPSNNLTMQNLEQDSKTPSKSSDISRASTPTVVDVQAENKSESLNLEKPSRPTSALSKDSTSEKEQTPTVPASSPSLEMQEKLSLPESLPTPPKSPLESVQGFDNGQRRSLSSPGSPKSPKSAISIKPCEGEKKKTTFAEDSIIKKDESLEEKTEGSSRETSKPTTPTGKPRRAQTPIKLQSEKRKKDIENDSAINDLTKHNVSPTTNGVADSPTKKSPSKSKESDKRSTAGSPTKSPSKSSKSLPKTPETPSSTGSQEKKKVPMNKVQVGAAPSPNLKTVRSKIGSLENASYKPGGGKVKIENRKLDFSKAQPKIAAKNEKYTPSGGDKKISQIKLQWNAKPKVGSLDNATYKPGGGDKKIETVKLDFKDKAKPKVGSKDNAKHVPGGGSVKSSATPPKTPQDTNNDIQTQKVDIKAESKIGSMDNVKHKPGGGDKKIFNDKDYLRQTGSNVESLCGSGSQVQSTEEQITDEEKKETETRNSDLPQPPPSTPTRGRTVKSPSRVVTAQAVRSSLAKSPTSNKNNVLPKDADVPPAAQNLQRDEDRSEKTITEKKSPIKEDSVKSLKPPSTPPRPPNNLKLKYTNKTSPRKTSPNELRLPKLATSPVHQEINTVSETSPKLILPKLIESSMQSTRVAQ</sequence>
<keyword evidence="2 6" id="KW-0963">Cytoplasm</keyword>
<feature type="compositionally biased region" description="Basic and acidic residues" evidence="7">
    <location>
        <begin position="396"/>
        <end position="427"/>
    </location>
</feature>
<feature type="compositionally biased region" description="Polar residues" evidence="7">
    <location>
        <begin position="364"/>
        <end position="375"/>
    </location>
</feature>
<feature type="compositionally biased region" description="Polar residues" evidence="7">
    <location>
        <begin position="1175"/>
        <end position="1200"/>
    </location>
</feature>
<feature type="region of interest" description="Disordered" evidence="7">
    <location>
        <begin position="94"/>
        <end position="184"/>
    </location>
</feature>
<dbReference type="PANTHER" id="PTHR11501:SF18">
    <property type="entry name" value="MICROTUBULE-ASSOCIATED PROTEIN"/>
    <property type="match status" value="1"/>
</dbReference>
<feature type="compositionally biased region" description="Polar residues" evidence="7">
    <location>
        <begin position="1067"/>
        <end position="1088"/>
    </location>
</feature>
<dbReference type="PANTHER" id="PTHR11501">
    <property type="entry name" value="MICROTUBULE-ASSOCIATED PROTEIN"/>
    <property type="match status" value="1"/>
</dbReference>
<feature type="compositionally biased region" description="Pro residues" evidence="7">
    <location>
        <begin position="170"/>
        <end position="181"/>
    </location>
</feature>
<feature type="compositionally biased region" description="Polar residues" evidence="7">
    <location>
        <begin position="1123"/>
        <end position="1143"/>
    </location>
</feature>
<feature type="compositionally biased region" description="Low complexity" evidence="7">
    <location>
        <begin position="785"/>
        <end position="803"/>
    </location>
</feature>
<proteinExistence type="predicted"/>
<keyword evidence="3" id="KW-0597">Phosphoprotein</keyword>
<dbReference type="RefSeq" id="XP_015178628.1">
    <property type="nucleotide sequence ID" value="XM_015323142.1"/>
</dbReference>
<feature type="compositionally biased region" description="Polar residues" evidence="7">
    <location>
        <begin position="204"/>
        <end position="217"/>
    </location>
</feature>
<evidence type="ECO:0000256" key="7">
    <source>
        <dbReference type="SAM" id="MobiDB-lite"/>
    </source>
</evidence>
<comment type="subcellular location">
    <subcellularLocation>
        <location evidence="1 6">Cytoplasm</location>
        <location evidence="1 6">Cytoskeleton</location>
    </subcellularLocation>
</comment>
<dbReference type="PROSITE" id="PS51491">
    <property type="entry name" value="TAU_MAP_2"/>
    <property type="match status" value="3"/>
</dbReference>
<feature type="region of interest" description="Disordered" evidence="7">
    <location>
        <begin position="1021"/>
        <end position="1280"/>
    </location>
</feature>
<accession>A0ABM1IEJ1</accession>
<evidence type="ECO:0000256" key="3">
    <source>
        <dbReference type="ARBA" id="ARBA00022553"/>
    </source>
</evidence>
<feature type="compositionally biased region" description="Basic and acidic residues" evidence="7">
    <location>
        <begin position="623"/>
        <end position="633"/>
    </location>
</feature>
<feature type="region of interest" description="Disordered" evidence="7">
    <location>
        <begin position="204"/>
        <end position="956"/>
    </location>
</feature>
<feature type="compositionally biased region" description="Basic and acidic residues" evidence="7">
    <location>
        <begin position="476"/>
        <end position="512"/>
    </location>
</feature>
<feature type="compositionally biased region" description="Basic and acidic residues" evidence="7">
    <location>
        <begin position="1147"/>
        <end position="1157"/>
    </location>
</feature>
<feature type="compositionally biased region" description="Basic and acidic residues" evidence="7">
    <location>
        <begin position="246"/>
        <end position="288"/>
    </location>
</feature>
<keyword evidence="6" id="KW-0493">Microtubule</keyword>
<keyword evidence="5 6" id="KW-0206">Cytoskeleton</keyword>
<feature type="compositionally biased region" description="Basic and acidic residues" evidence="7">
    <location>
        <begin position="1102"/>
        <end position="1121"/>
    </location>
</feature>
<feature type="compositionally biased region" description="Polar residues" evidence="7">
    <location>
        <begin position="742"/>
        <end position="752"/>
    </location>
</feature>
<feature type="compositionally biased region" description="Basic and acidic residues" evidence="7">
    <location>
        <begin position="1032"/>
        <end position="1059"/>
    </location>
</feature>
<feature type="compositionally biased region" description="Basic and acidic residues" evidence="7">
    <location>
        <begin position="856"/>
        <end position="865"/>
    </location>
</feature>
<feature type="compositionally biased region" description="Basic and acidic residues" evidence="7">
    <location>
        <begin position="1216"/>
        <end position="1239"/>
    </location>
</feature>
<feature type="compositionally biased region" description="Basic and acidic residues" evidence="7">
    <location>
        <begin position="536"/>
        <end position="547"/>
    </location>
</feature>
<keyword evidence="8" id="KW-1185">Reference proteome</keyword>
<feature type="compositionally biased region" description="Polar residues" evidence="7">
    <location>
        <begin position="675"/>
        <end position="706"/>
    </location>
</feature>
<dbReference type="PROSITE" id="PS00229">
    <property type="entry name" value="TAU_MAP_1"/>
    <property type="match status" value="2"/>
</dbReference>
<name>A0ABM1IEJ1_POLDO</name>
<protein>
    <recommendedName>
        <fullName evidence="6">Microtubule-associated protein</fullName>
    </recommendedName>
</protein>
<reference evidence="9" key="1">
    <citation type="submission" date="2025-08" db="UniProtKB">
        <authorList>
            <consortium name="RefSeq"/>
        </authorList>
    </citation>
    <scope>IDENTIFICATION</scope>
    <source>
        <tissue evidence="9">Whole body</tissue>
    </source>
</reference>
<feature type="compositionally biased region" description="Basic and acidic residues" evidence="7">
    <location>
        <begin position="328"/>
        <end position="346"/>
    </location>
</feature>
<feature type="compositionally biased region" description="Basic and acidic residues" evidence="7">
    <location>
        <begin position="804"/>
        <end position="837"/>
    </location>
</feature>
<feature type="compositionally biased region" description="Polar residues" evidence="7">
    <location>
        <begin position="1259"/>
        <end position="1270"/>
    </location>
</feature>
<feature type="compositionally biased region" description="Polar residues" evidence="7">
    <location>
        <begin position="517"/>
        <end position="535"/>
    </location>
</feature>
<dbReference type="Proteomes" id="UP000694924">
    <property type="component" value="Unplaced"/>
</dbReference>
<feature type="compositionally biased region" description="Acidic residues" evidence="7">
    <location>
        <begin position="289"/>
        <end position="299"/>
    </location>
</feature>
<dbReference type="InterPro" id="IPR001084">
    <property type="entry name" value="MAP_tubulin-bd_rpt"/>
</dbReference>
<feature type="compositionally biased region" description="Low complexity" evidence="7">
    <location>
        <begin position="137"/>
        <end position="155"/>
    </location>
</feature>
<feature type="compositionally biased region" description="Basic and acidic residues" evidence="7">
    <location>
        <begin position="436"/>
        <end position="446"/>
    </location>
</feature>
<dbReference type="InterPro" id="IPR027324">
    <property type="entry name" value="MAP2/MAP4/Tau"/>
</dbReference>
<evidence type="ECO:0000256" key="2">
    <source>
        <dbReference type="ARBA" id="ARBA00022490"/>
    </source>
</evidence>
<evidence type="ECO:0000313" key="8">
    <source>
        <dbReference type="Proteomes" id="UP000694924"/>
    </source>
</evidence>
<feature type="compositionally biased region" description="Polar residues" evidence="7">
    <location>
        <begin position="233"/>
        <end position="245"/>
    </location>
</feature>
<feature type="compositionally biased region" description="Low complexity" evidence="7">
    <location>
        <begin position="905"/>
        <end position="930"/>
    </location>
</feature>